<evidence type="ECO:0000313" key="1">
    <source>
        <dbReference type="EMBL" id="MCM0620896.1"/>
    </source>
</evidence>
<evidence type="ECO:0000313" key="2">
    <source>
        <dbReference type="Proteomes" id="UP001139485"/>
    </source>
</evidence>
<accession>A0A9X2D829</accession>
<dbReference type="EMBL" id="JAMOIL010000012">
    <property type="protein sequence ID" value="MCM0620896.1"/>
    <property type="molecule type" value="Genomic_DNA"/>
</dbReference>
<protein>
    <submittedName>
        <fullName evidence="1">Uncharacterized protein</fullName>
    </submittedName>
</protein>
<reference evidence="1" key="1">
    <citation type="submission" date="2022-05" db="EMBL/GenBank/DDBJ databases">
        <authorList>
            <person name="Tuo L."/>
        </authorList>
    </citation>
    <scope>NUCLEOTIDE SEQUENCE</scope>
    <source>
        <strain evidence="1">BSK12Z-4</strain>
    </source>
</reference>
<dbReference type="AlphaFoldDB" id="A0A9X2D829"/>
<comment type="caution">
    <text evidence="1">The sequence shown here is derived from an EMBL/GenBank/DDBJ whole genome shotgun (WGS) entry which is preliminary data.</text>
</comment>
<organism evidence="1 2">
    <name type="scientific">Nocardioides bruguierae</name>
    <dbReference type="NCBI Taxonomy" id="2945102"/>
    <lineage>
        <taxon>Bacteria</taxon>
        <taxon>Bacillati</taxon>
        <taxon>Actinomycetota</taxon>
        <taxon>Actinomycetes</taxon>
        <taxon>Propionibacteriales</taxon>
        <taxon>Nocardioidaceae</taxon>
        <taxon>Nocardioides</taxon>
    </lineage>
</organism>
<name>A0A9X2D829_9ACTN</name>
<dbReference type="Proteomes" id="UP001139485">
    <property type="component" value="Unassembled WGS sequence"/>
</dbReference>
<gene>
    <name evidence="1" type="ORF">M8330_11405</name>
</gene>
<keyword evidence="2" id="KW-1185">Reference proteome</keyword>
<proteinExistence type="predicted"/>
<sequence>MAGRMPYWSYCQAAETARKPWSQPCWSTANSWEPSLMRLRMFSEMSNEPARASLPACWIPAAAASASAEEIVMTPSMLGSCERAPLTALEMAAASPKDLPGRTSWSAVPPLASMPSLVPSQRASMLTEPGEVFTQMTLVAPFSARYSPAALPASYSSVPK</sequence>